<feature type="compositionally biased region" description="Polar residues" evidence="2">
    <location>
        <begin position="1453"/>
        <end position="1468"/>
    </location>
</feature>
<dbReference type="GeneTree" id="ENSGT00390000006641"/>
<feature type="coiled-coil region" evidence="1">
    <location>
        <begin position="320"/>
        <end position="360"/>
    </location>
</feature>
<feature type="compositionally biased region" description="Acidic residues" evidence="2">
    <location>
        <begin position="698"/>
        <end position="709"/>
    </location>
</feature>
<feature type="compositionally biased region" description="Basic and acidic residues" evidence="2">
    <location>
        <begin position="1434"/>
        <end position="1452"/>
    </location>
</feature>
<feature type="compositionally biased region" description="Basic residues" evidence="2">
    <location>
        <begin position="1388"/>
        <end position="1401"/>
    </location>
</feature>
<dbReference type="GO" id="GO:0036064">
    <property type="term" value="C:ciliary basal body"/>
    <property type="evidence" value="ECO:0007669"/>
    <property type="project" value="TreeGrafter"/>
</dbReference>
<dbReference type="STRING" id="8078.ENSFHEP00000009156"/>
<feature type="compositionally biased region" description="Low complexity" evidence="2">
    <location>
        <begin position="721"/>
        <end position="730"/>
    </location>
</feature>
<feature type="compositionally biased region" description="Polar residues" evidence="2">
    <location>
        <begin position="874"/>
        <end position="888"/>
    </location>
</feature>
<feature type="region of interest" description="Disordered" evidence="2">
    <location>
        <begin position="1316"/>
        <end position="1355"/>
    </location>
</feature>
<keyword evidence="5" id="KW-1185">Reference proteome</keyword>
<feature type="region of interest" description="Disordered" evidence="2">
    <location>
        <begin position="1373"/>
        <end position="1481"/>
    </location>
</feature>
<feature type="domain" description="Pericentriolar material 1 protein C-terminal" evidence="3">
    <location>
        <begin position="1494"/>
        <end position="1582"/>
    </location>
</feature>
<evidence type="ECO:0000313" key="5">
    <source>
        <dbReference type="Proteomes" id="UP000265000"/>
    </source>
</evidence>
<feature type="region of interest" description="Disordered" evidence="2">
    <location>
        <begin position="1263"/>
        <end position="1298"/>
    </location>
</feature>
<feature type="compositionally biased region" description="Polar residues" evidence="2">
    <location>
        <begin position="1402"/>
        <end position="1413"/>
    </location>
</feature>
<feature type="compositionally biased region" description="Basic and acidic residues" evidence="2">
    <location>
        <begin position="1052"/>
        <end position="1062"/>
    </location>
</feature>
<feature type="compositionally biased region" description="Basic and acidic residues" evidence="2">
    <location>
        <begin position="172"/>
        <end position="196"/>
    </location>
</feature>
<feature type="region of interest" description="Disordered" evidence="2">
    <location>
        <begin position="1777"/>
        <end position="1796"/>
    </location>
</feature>
<keyword evidence="1" id="KW-0175">Coiled coil</keyword>
<accession>A0A3Q2P9E7</accession>
<evidence type="ECO:0000313" key="4">
    <source>
        <dbReference type="Ensembl" id="ENSFHEP00000009156.1"/>
    </source>
</evidence>
<dbReference type="GO" id="GO:1905515">
    <property type="term" value="P:non-motile cilium assembly"/>
    <property type="evidence" value="ECO:0007669"/>
    <property type="project" value="TreeGrafter"/>
</dbReference>
<feature type="compositionally biased region" description="Low complexity" evidence="2">
    <location>
        <begin position="1206"/>
        <end position="1220"/>
    </location>
</feature>
<feature type="compositionally biased region" description="Polar residues" evidence="2">
    <location>
        <begin position="60"/>
        <end position="69"/>
    </location>
</feature>
<evidence type="ECO:0000256" key="1">
    <source>
        <dbReference type="SAM" id="Coils"/>
    </source>
</evidence>
<feature type="region of interest" description="Disordered" evidence="2">
    <location>
        <begin position="626"/>
        <end position="665"/>
    </location>
</feature>
<feature type="region of interest" description="Disordered" evidence="2">
    <location>
        <begin position="850"/>
        <end position="891"/>
    </location>
</feature>
<feature type="compositionally biased region" description="Polar residues" evidence="2">
    <location>
        <begin position="853"/>
        <end position="863"/>
    </location>
</feature>
<feature type="compositionally biased region" description="Polar residues" evidence="2">
    <location>
        <begin position="1032"/>
        <end position="1041"/>
    </location>
</feature>
<feature type="region of interest" description="Disordered" evidence="2">
    <location>
        <begin position="160"/>
        <end position="203"/>
    </location>
</feature>
<dbReference type="Proteomes" id="UP000265000">
    <property type="component" value="Unplaced"/>
</dbReference>
<evidence type="ECO:0000256" key="2">
    <source>
        <dbReference type="SAM" id="MobiDB-lite"/>
    </source>
</evidence>
<dbReference type="Pfam" id="PF15717">
    <property type="entry name" value="PCM1_C"/>
    <property type="match status" value="3"/>
</dbReference>
<feature type="compositionally biased region" description="Polar residues" evidence="2">
    <location>
        <begin position="635"/>
        <end position="647"/>
    </location>
</feature>
<feature type="domain" description="Pericentriolar material 1 protein C-terminal" evidence="3">
    <location>
        <begin position="1616"/>
        <end position="1756"/>
    </location>
</feature>
<proteinExistence type="predicted"/>
<feature type="region of interest" description="Disordered" evidence="2">
    <location>
        <begin position="1"/>
        <end position="98"/>
    </location>
</feature>
<feature type="coiled-coil region" evidence="1">
    <location>
        <begin position="810"/>
        <end position="837"/>
    </location>
</feature>
<dbReference type="PANTHER" id="PTHR14164:SF12">
    <property type="entry name" value="PERICENTRIOLAR MATERIAL 1 PROTEIN"/>
    <property type="match status" value="1"/>
</dbReference>
<feature type="compositionally biased region" description="Basic and acidic residues" evidence="2">
    <location>
        <begin position="1547"/>
        <end position="1557"/>
    </location>
</feature>
<feature type="region of interest" description="Disordered" evidence="2">
    <location>
        <begin position="939"/>
        <end position="997"/>
    </location>
</feature>
<feature type="compositionally biased region" description="Low complexity" evidence="2">
    <location>
        <begin position="433"/>
        <end position="443"/>
    </location>
</feature>
<feature type="region of interest" description="Disordered" evidence="2">
    <location>
        <begin position="417"/>
        <end position="471"/>
    </location>
</feature>
<feature type="compositionally biased region" description="Polar residues" evidence="2">
    <location>
        <begin position="1562"/>
        <end position="1571"/>
    </location>
</feature>
<sequence>MATGGAPFDDSAEELHNWTAPNGSLEDRLNNMNWGIQQKKANRSSEKNKKKLSAAVVESRLTNDISPESTPGAGRKRARTPHSFPHVKYTTQMSVPDQAELDKLRQRINFTDLDERSIGSDSQGRVTAANNQRQIAGENKKPYNYLPLHVNTNKSKELLHPSASAPATPAIKESKKQSPGRRETLSPAVPHKEPPRMSRSGTERTLLVQREYGRQEPRVDSSQVVSKLVQIRDYISKASAMRDDLVEKNDVPANVERLSYLIDDLKEQEKSYLRFLQKVLAQESDCDVGTLDSAVGSGSLAESSSLNIEVQSSDASNITVSTTESVRADQKEELENLRKQHELLKKMLEQQEQLRALQGRQEALMAMQHSAEQALAVIEDTVVTETTGSVSGLSITSELNEELNELIQRFHNQLHDSQTKAVPDNRRQAQTLSLSGEVSSSWSRPAHAVGPPQHRPLLHSASGPHAGLDADGATASAKLTKLQELQDKKQTMDKILQELHSLRDQTLNNNSCRGLSAQGSTSIGGSSDCPSALCSNAASASSSFQPLFTQQDSSGSDKLRKLKEVHKRLNELRELVQYYEQTSDMMVDAVNENVKEVDDEEEEEEDETEDGSMFETVFELDHGNHQPVANIRNPPRSSNWGDLNSLSNGRGARGGTTNNQDGRLNTEINNRAAANLRSLNVATPIECHYNRDRSYDEVKDEDDDEDCIDNDGGPQAMLPDSVSESSRGSSFGNNAGFPPKVHRQTAKQKLRQLQELVAMVQSDDTDGTTANDDEALHQQPNNTRPTVCGASGAASRQSPRDLALSSKAREKLYEEKLRQQKQELRQLHEERQRLIEIQGKIQDLQWACPDHPSSVSSTASQQGLLRKAPVAASTPANVKASSSSSGPKTNLAVLKPTAPEAAASSVTDNELWSEMRRRQILREDLRQRRKHLESLMAEQQRRSGLCDSPCQLEDQEGSATLSQSVNRDERTMATWGSSPCNLDDNDNEDNDEEEDYHSEICAEEEEEQDECTESSPDDDLHLYRLSMNQASYSSRKNQGSNLKPPAAYSGDVDGHLHNETKAKQQSRSLNQSSGQQGGVRRQENLRWASELSFAEGTCQWQEQINQLQRQLDFSTSMCQTLLQDQQTLSYMLQTLLTGHYGVLPNNVSSPQVHLVMHQLNQCYTQLAWQQNNVQRLKQVLNDLIQQQQQQQQPSSSSAAGWQTQKQSSAQESSASPSASPGVFLPLHSAMQPSAGNMAAAAALSPFSPSFNLYPTFPAAMGEFPQSPASPERQKLGQNSSVKTEYLGYPPPLQRSPLNTATERGSAARLNTSYANNIARHPPSKAGLQDSPFSSPTFTKRQSRPQEFDKASQESFCSIPEAVDPATVTKTFEAGKRASAQANLASRSKTPKNRRRRSKGHQKNNSDSCSSSAEFAQERAPSSHHKDQNQILLDKLTREKLDSKTKPGNKRNDLSSGTAPSPLIQSVQFPASRGKKPNTDISDDRCGALIVRFPQDIVTKHLAVRRAAEDQLPPLGFVVWTAGSQSELTPSQSLITSDEEVLEKNLRHAQDLKRREDAESIDNDSNMSTSSNLEPFANDDLGMATHVGSFFFFFFTAFQSSRYYLFSAFCKLKCFASESAANGVHCPQIDTQQLDRQIKAIMTEVIPFLKENMNQVCSHQLLTSVRRMVLNLTQQRDESKEFVRFFHKQLGGILQESLGKFVGRTLKDCGEDLLVEISEILFNELAFFKLIQDLDNSNNSADLGAKYKNKKKEKSRDFRLIDGAFLYNQESASFQENYLQTEARSSSEASEGEEEERRENVLPLSIICVQPVLDQPFLSRPLVDAAAVFSPQDIGSGNTSQKSDEDDFVKVDDLPLQLTVMCEEELQKRIVEEQQNNNLSVEILNGNAELLTGLVGNAQALKEPGRNGDSAT</sequence>
<feature type="region of interest" description="Disordered" evidence="2">
    <location>
        <begin position="1547"/>
        <end position="1571"/>
    </location>
</feature>
<feature type="region of interest" description="Disordered" evidence="2">
    <location>
        <begin position="1032"/>
        <end position="1081"/>
    </location>
</feature>
<dbReference type="PANTHER" id="PTHR14164">
    <property type="entry name" value="PERICENTRIOLAR MATERIAL 1-RELATED"/>
    <property type="match status" value="1"/>
</dbReference>
<dbReference type="GO" id="GO:0071539">
    <property type="term" value="P:protein localization to centrosome"/>
    <property type="evidence" value="ECO:0007669"/>
    <property type="project" value="InterPro"/>
</dbReference>
<feature type="compositionally biased region" description="Polar residues" evidence="2">
    <location>
        <begin position="1330"/>
        <end position="1339"/>
    </location>
</feature>
<reference evidence="4" key="2">
    <citation type="submission" date="2025-09" db="UniProtKB">
        <authorList>
            <consortium name="Ensembl"/>
        </authorList>
    </citation>
    <scope>IDENTIFICATION</scope>
</reference>
<dbReference type="Ensembl" id="ENSFHET00000000982.1">
    <property type="protein sequence ID" value="ENSFHEP00000009156.1"/>
    <property type="gene ID" value="ENSFHEG00000010512.1"/>
</dbReference>
<feature type="compositionally biased region" description="Basic and acidic residues" evidence="2">
    <location>
        <begin position="417"/>
        <end position="427"/>
    </location>
</feature>
<organism evidence="4 5">
    <name type="scientific">Fundulus heteroclitus</name>
    <name type="common">Killifish</name>
    <name type="synonym">Mummichog</name>
    <dbReference type="NCBI Taxonomy" id="8078"/>
    <lineage>
        <taxon>Eukaryota</taxon>
        <taxon>Metazoa</taxon>
        <taxon>Chordata</taxon>
        <taxon>Craniata</taxon>
        <taxon>Vertebrata</taxon>
        <taxon>Euteleostomi</taxon>
        <taxon>Actinopterygii</taxon>
        <taxon>Neopterygii</taxon>
        <taxon>Teleostei</taxon>
        <taxon>Neoteleostei</taxon>
        <taxon>Acanthomorphata</taxon>
        <taxon>Ovalentaria</taxon>
        <taxon>Atherinomorphae</taxon>
        <taxon>Cyprinodontiformes</taxon>
        <taxon>Fundulidae</taxon>
        <taxon>Fundulus</taxon>
    </lineage>
</organism>
<feature type="region of interest" description="Disordered" evidence="2">
    <location>
        <begin position="115"/>
        <end position="147"/>
    </location>
</feature>
<feature type="coiled-coil region" evidence="1">
    <location>
        <begin position="562"/>
        <end position="607"/>
    </location>
</feature>
<dbReference type="InterPro" id="IPR024138">
    <property type="entry name" value="Pericentriolar_Pcm1"/>
</dbReference>
<feature type="domain" description="Pericentriolar material 1 protein C-terminal" evidence="3">
    <location>
        <begin position="1813"/>
        <end position="1882"/>
    </location>
</feature>
<feature type="compositionally biased region" description="Low complexity" evidence="2">
    <location>
        <begin position="1187"/>
        <end position="1197"/>
    </location>
</feature>
<feature type="compositionally biased region" description="Acidic residues" evidence="2">
    <location>
        <begin position="983"/>
        <end position="997"/>
    </location>
</feature>
<evidence type="ECO:0000259" key="3">
    <source>
        <dbReference type="Pfam" id="PF15717"/>
    </source>
</evidence>
<dbReference type="GO" id="GO:0034451">
    <property type="term" value="C:centriolar satellite"/>
    <property type="evidence" value="ECO:0007669"/>
    <property type="project" value="TreeGrafter"/>
</dbReference>
<dbReference type="InterPro" id="IPR031446">
    <property type="entry name" value="PCM1_C"/>
</dbReference>
<feature type="region of interest" description="Disordered" evidence="2">
    <location>
        <begin position="696"/>
        <end position="748"/>
    </location>
</feature>
<name>A0A3Q2P9E7_FUNHE</name>
<feature type="region of interest" description="Disordered" evidence="2">
    <location>
        <begin position="764"/>
        <end position="803"/>
    </location>
</feature>
<dbReference type="GO" id="GO:0034454">
    <property type="term" value="P:microtubule anchoring at centrosome"/>
    <property type="evidence" value="ECO:0007669"/>
    <property type="project" value="InterPro"/>
</dbReference>
<reference evidence="4" key="1">
    <citation type="submission" date="2025-08" db="UniProtKB">
        <authorList>
            <consortium name="Ensembl"/>
        </authorList>
    </citation>
    <scope>IDENTIFICATION</scope>
</reference>
<feature type="compositionally biased region" description="Polar residues" evidence="2">
    <location>
        <begin position="119"/>
        <end position="134"/>
    </location>
</feature>
<protein>
    <submittedName>
        <fullName evidence="4">Pericentriolar material 1</fullName>
    </submittedName>
</protein>
<feature type="region of interest" description="Disordered" evidence="2">
    <location>
        <begin position="1187"/>
        <end position="1220"/>
    </location>
</feature>